<feature type="transmembrane region" description="Helical" evidence="6">
    <location>
        <begin position="154"/>
        <end position="173"/>
    </location>
</feature>
<dbReference type="EMBL" id="QNBC01000017">
    <property type="protein sequence ID" value="RKX67563.1"/>
    <property type="molecule type" value="Genomic_DNA"/>
</dbReference>
<accession>A0A660SA69</accession>
<gene>
    <name evidence="7" type="ORF">DRP44_02130</name>
</gene>
<evidence type="ECO:0008006" key="9">
    <source>
        <dbReference type="Google" id="ProtNLM"/>
    </source>
</evidence>
<comment type="caution">
    <text evidence="7">The sequence shown here is derived from an EMBL/GenBank/DDBJ whole genome shotgun (WGS) entry which is preliminary data.</text>
</comment>
<evidence type="ECO:0000256" key="4">
    <source>
        <dbReference type="ARBA" id="ARBA00022989"/>
    </source>
</evidence>
<dbReference type="Pfam" id="PF03706">
    <property type="entry name" value="LPG_synthase_TM"/>
    <property type="match status" value="1"/>
</dbReference>
<dbReference type="NCBIfam" id="TIGR00374">
    <property type="entry name" value="flippase-like domain"/>
    <property type="match status" value="1"/>
</dbReference>
<evidence type="ECO:0000256" key="3">
    <source>
        <dbReference type="ARBA" id="ARBA00022692"/>
    </source>
</evidence>
<feature type="transmembrane region" description="Helical" evidence="6">
    <location>
        <begin position="82"/>
        <end position="106"/>
    </location>
</feature>
<keyword evidence="2" id="KW-1003">Cell membrane</keyword>
<keyword evidence="4 6" id="KW-1133">Transmembrane helix</keyword>
<comment type="subcellular location">
    <subcellularLocation>
        <location evidence="1">Cell membrane</location>
        <topology evidence="1">Multi-pass membrane protein</topology>
    </subcellularLocation>
</comment>
<evidence type="ECO:0000256" key="5">
    <source>
        <dbReference type="ARBA" id="ARBA00023136"/>
    </source>
</evidence>
<keyword evidence="5 6" id="KW-0472">Membrane</keyword>
<evidence type="ECO:0000256" key="2">
    <source>
        <dbReference type="ARBA" id="ARBA00022475"/>
    </source>
</evidence>
<organism evidence="7 8">
    <name type="scientific">candidate division TA06 bacterium</name>
    <dbReference type="NCBI Taxonomy" id="2250710"/>
    <lineage>
        <taxon>Bacteria</taxon>
        <taxon>Bacteria division TA06</taxon>
    </lineage>
</organism>
<feature type="transmembrane region" description="Helical" evidence="6">
    <location>
        <begin position="12"/>
        <end position="29"/>
    </location>
</feature>
<dbReference type="AlphaFoldDB" id="A0A660SA69"/>
<feature type="transmembrane region" description="Helical" evidence="6">
    <location>
        <begin position="260"/>
        <end position="279"/>
    </location>
</feature>
<reference evidence="7 8" key="1">
    <citation type="submission" date="2018-06" db="EMBL/GenBank/DDBJ databases">
        <title>Extensive metabolic versatility and redundancy in microbially diverse, dynamic hydrothermal sediments.</title>
        <authorList>
            <person name="Dombrowski N."/>
            <person name="Teske A."/>
            <person name="Baker B.J."/>
        </authorList>
    </citation>
    <scope>NUCLEOTIDE SEQUENCE [LARGE SCALE GENOMIC DNA]</scope>
    <source>
        <strain evidence="7">B35_G9</strain>
    </source>
</reference>
<name>A0A660SA69_UNCT6</name>
<feature type="transmembrane region" description="Helical" evidence="6">
    <location>
        <begin position="118"/>
        <end position="142"/>
    </location>
</feature>
<evidence type="ECO:0000313" key="7">
    <source>
        <dbReference type="EMBL" id="RKX67563.1"/>
    </source>
</evidence>
<feature type="transmembrane region" description="Helical" evidence="6">
    <location>
        <begin position="229"/>
        <end position="248"/>
    </location>
</feature>
<dbReference type="Proteomes" id="UP000282321">
    <property type="component" value="Unassembled WGS sequence"/>
</dbReference>
<protein>
    <recommendedName>
        <fullName evidence="9">Flippase-like domain-containing protein</fullName>
    </recommendedName>
</protein>
<dbReference type="GO" id="GO:0005886">
    <property type="term" value="C:plasma membrane"/>
    <property type="evidence" value="ECO:0007669"/>
    <property type="project" value="UniProtKB-SubCell"/>
</dbReference>
<evidence type="ECO:0000313" key="8">
    <source>
        <dbReference type="Proteomes" id="UP000282321"/>
    </source>
</evidence>
<evidence type="ECO:0000256" key="1">
    <source>
        <dbReference type="ARBA" id="ARBA00004651"/>
    </source>
</evidence>
<evidence type="ECO:0000256" key="6">
    <source>
        <dbReference type="SAM" id="Phobius"/>
    </source>
</evidence>
<dbReference type="PANTHER" id="PTHR37693:SF1">
    <property type="entry name" value="INTEGRAL MEMBRANE PROTEIN"/>
    <property type="match status" value="1"/>
</dbReference>
<feature type="transmembrane region" description="Helical" evidence="6">
    <location>
        <begin position="310"/>
        <end position="332"/>
    </location>
</feature>
<proteinExistence type="predicted"/>
<feature type="transmembrane region" description="Helical" evidence="6">
    <location>
        <begin position="41"/>
        <end position="62"/>
    </location>
</feature>
<keyword evidence="3 6" id="KW-0812">Transmembrane</keyword>
<dbReference type="PANTHER" id="PTHR37693">
    <property type="entry name" value="PHOSPHATIDYLGLYCEROL LYSYLTRANSFERASE"/>
    <property type="match status" value="1"/>
</dbReference>
<dbReference type="InterPro" id="IPR022791">
    <property type="entry name" value="L-PG_synthase/AglD"/>
</dbReference>
<sequence length="357" mass="40914">MKEKILRGTKILVTISTVIIIIIMIFTVKKDTLEYLKEAKPVFLLLTFIAWLLYISLDAYRVQILAKALNKKVPITTAFEVILSGLFLAAVTPFQTGGLPVQLYILNKKKISAGQGTLILLFRGVLGFGVQLLLIPVILYFFHAYLKSAIIETLLKYFTIFYLVVILLFIIILKKTDSFKRFVLNRIKKYKDRRKIEKELKFERVTKNILEEIDEFKLGLRLYFARKKLLLLEAFLLTLFSMLSYYFMAPMLLYSLGQSGSIYLAIAFQVILQMVLLFMPTPGASGIAEGSFIALFQVICPKALLGVYTILWRFFTFYISAGIGGFIFIKVLHFPEPKKMEKVQIEVDSKVVKTKTD</sequence>